<keyword evidence="5" id="KW-0963">Cytoplasm</keyword>
<evidence type="ECO:0008006" key="16">
    <source>
        <dbReference type="Google" id="ProtNLM"/>
    </source>
</evidence>
<dbReference type="GO" id="GO:0004866">
    <property type="term" value="F:endopeptidase inhibitor activity"/>
    <property type="evidence" value="ECO:0007669"/>
    <property type="project" value="InterPro"/>
</dbReference>
<dbReference type="EMBL" id="JAWHQM010000014">
    <property type="protein sequence ID" value="KAK5630152.1"/>
    <property type="molecule type" value="Genomic_DNA"/>
</dbReference>
<keyword evidence="6" id="KW-0597">Phosphoprotein</keyword>
<comment type="function">
    <text evidence="10">Plays an important role in control of proteasome function. Inhibits the hydrolysis of protein and peptide substrates by the 20S proteasome. Also inhibits the activation of the proteasome by the proteasome regulatory proteins PA700 and PA28.</text>
</comment>
<evidence type="ECO:0000256" key="6">
    <source>
        <dbReference type="ARBA" id="ARBA00022553"/>
    </source>
</evidence>
<evidence type="ECO:0000256" key="7">
    <source>
        <dbReference type="ARBA" id="ARBA00022824"/>
    </source>
</evidence>
<keyword evidence="8" id="KW-0647">Proteasome</keyword>
<evidence type="ECO:0000256" key="10">
    <source>
        <dbReference type="ARBA" id="ARBA00024805"/>
    </source>
</evidence>
<evidence type="ECO:0000256" key="3">
    <source>
        <dbReference type="ARBA" id="ARBA00006405"/>
    </source>
</evidence>
<comment type="caution">
    <text evidence="14">The sequence shown here is derived from an EMBL/GenBank/DDBJ whole genome shotgun (WGS) entry which is preliminary data.</text>
</comment>
<feature type="domain" description="PI31 proteasome regulator N-terminal" evidence="13">
    <location>
        <begin position="28"/>
        <end position="188"/>
    </location>
</feature>
<dbReference type="GO" id="GO:0000502">
    <property type="term" value="C:proteasome complex"/>
    <property type="evidence" value="ECO:0007669"/>
    <property type="project" value="UniProtKB-KW"/>
</dbReference>
<keyword evidence="9" id="KW-0007">Acetylation</keyword>
<evidence type="ECO:0000259" key="13">
    <source>
        <dbReference type="Pfam" id="PF11566"/>
    </source>
</evidence>
<feature type="domain" description="PI31 proteasome regulator C-terminal" evidence="12">
    <location>
        <begin position="284"/>
        <end position="354"/>
    </location>
</feature>
<evidence type="ECO:0000313" key="15">
    <source>
        <dbReference type="Proteomes" id="UP001305414"/>
    </source>
</evidence>
<feature type="region of interest" description="Disordered" evidence="11">
    <location>
        <begin position="336"/>
        <end position="386"/>
    </location>
</feature>
<keyword evidence="15" id="KW-1185">Reference proteome</keyword>
<dbReference type="Pfam" id="PF11566">
    <property type="entry name" value="PI31_Prot_N"/>
    <property type="match status" value="1"/>
</dbReference>
<sequence>MCADWFRPSAVLQSMADALSTHEPQDSTSDLCSSHEALALFTHACMASSGFRLLGFDEEKTREAECHEMAPRLPANWNASFNTYSFVYTHQESTLRFVVKIDRMGGKADIRGLALQDDRIARSEITIRDFISNSALPVRITMRQDGTEDRSDLVDKLQNVFVSESSIKELAHLIAKNVIQELLPVLRKGSLRESGDEFSPDDAAVAEDVREAARRPPRRPVTPDLMPEPAKPHPSDDPLSAIPQQPPIPHGDFPPPDFEDPYDINRPSGPPSHFVPGYRPFGDIGADDLNPPAIGPDDPLRPGRGLPGGVGEARGMHPSIPHLGGWGRQSGVGGSSLGFDEQVPPGARYDPIGPGGHPKWRGGRPGSGDPSFGHHQFGGFNGGDVI</sequence>
<dbReference type="PANTHER" id="PTHR13266">
    <property type="entry name" value="PROTEASOME INHIBITOR"/>
    <property type="match status" value="1"/>
</dbReference>
<evidence type="ECO:0000313" key="14">
    <source>
        <dbReference type="EMBL" id="KAK5630152.1"/>
    </source>
</evidence>
<evidence type="ECO:0000256" key="11">
    <source>
        <dbReference type="SAM" id="MobiDB-lite"/>
    </source>
</evidence>
<keyword evidence="4" id="KW-0488">Methylation</keyword>
<feature type="region of interest" description="Disordered" evidence="11">
    <location>
        <begin position="191"/>
        <end position="263"/>
    </location>
</feature>
<evidence type="ECO:0000256" key="9">
    <source>
        <dbReference type="ARBA" id="ARBA00022990"/>
    </source>
</evidence>
<evidence type="ECO:0000256" key="8">
    <source>
        <dbReference type="ARBA" id="ARBA00022942"/>
    </source>
</evidence>
<name>A0AAN7Z551_9PEZI</name>
<keyword evidence="7" id="KW-0256">Endoplasmic reticulum</keyword>
<evidence type="ECO:0000256" key="4">
    <source>
        <dbReference type="ARBA" id="ARBA00022481"/>
    </source>
</evidence>
<reference evidence="14 15" key="1">
    <citation type="submission" date="2023-10" db="EMBL/GenBank/DDBJ databases">
        <title>Draft genome sequence of Xylaria bambusicola isolate GMP-LS, the root and basal stem rot pathogen of sugarcane in Indonesia.</title>
        <authorList>
            <person name="Selvaraj P."/>
            <person name="Muralishankar V."/>
            <person name="Muruganantham S."/>
            <person name="Sp S."/>
            <person name="Haryani S."/>
            <person name="Lau K.J.X."/>
            <person name="Naqvi N.I."/>
        </authorList>
    </citation>
    <scope>NUCLEOTIDE SEQUENCE [LARGE SCALE GENOMIC DNA]</scope>
    <source>
        <strain evidence="14">GMP-LS</strain>
    </source>
</reference>
<proteinExistence type="inferred from homology"/>
<evidence type="ECO:0000256" key="1">
    <source>
        <dbReference type="ARBA" id="ARBA00004240"/>
    </source>
</evidence>
<dbReference type="InterPro" id="IPR045128">
    <property type="entry name" value="PI31-like"/>
</dbReference>
<dbReference type="Pfam" id="PF08577">
    <property type="entry name" value="PI31_Prot_C"/>
    <property type="match status" value="1"/>
</dbReference>
<dbReference type="GO" id="GO:0070628">
    <property type="term" value="F:proteasome binding"/>
    <property type="evidence" value="ECO:0007669"/>
    <property type="project" value="InterPro"/>
</dbReference>
<accession>A0AAN7Z551</accession>
<dbReference type="GO" id="GO:0005783">
    <property type="term" value="C:endoplasmic reticulum"/>
    <property type="evidence" value="ECO:0007669"/>
    <property type="project" value="UniProtKB-SubCell"/>
</dbReference>
<organism evidence="14 15">
    <name type="scientific">Xylaria bambusicola</name>
    <dbReference type="NCBI Taxonomy" id="326684"/>
    <lineage>
        <taxon>Eukaryota</taxon>
        <taxon>Fungi</taxon>
        <taxon>Dikarya</taxon>
        <taxon>Ascomycota</taxon>
        <taxon>Pezizomycotina</taxon>
        <taxon>Sordariomycetes</taxon>
        <taxon>Xylariomycetidae</taxon>
        <taxon>Xylariales</taxon>
        <taxon>Xylariaceae</taxon>
        <taxon>Xylaria</taxon>
    </lineage>
</organism>
<gene>
    <name evidence="14" type="ORF">RRF57_005867</name>
</gene>
<comment type="similarity">
    <text evidence="3">Belongs to the proteasome inhibitor PI31 family.</text>
</comment>
<dbReference type="InterPro" id="IPR013886">
    <property type="entry name" value="PI31_Prot_C"/>
</dbReference>
<protein>
    <recommendedName>
        <fullName evidence="16">Proteasome inhibitor PI31 subunit</fullName>
    </recommendedName>
</protein>
<dbReference type="GO" id="GO:0043161">
    <property type="term" value="P:proteasome-mediated ubiquitin-dependent protein catabolic process"/>
    <property type="evidence" value="ECO:0007669"/>
    <property type="project" value="InterPro"/>
</dbReference>
<comment type="subcellular location">
    <subcellularLocation>
        <location evidence="2">Cytoplasm</location>
    </subcellularLocation>
    <subcellularLocation>
        <location evidence="1">Endoplasmic reticulum</location>
    </subcellularLocation>
</comment>
<dbReference type="InterPro" id="IPR021625">
    <property type="entry name" value="PI31_Prot_N"/>
</dbReference>
<dbReference type="Proteomes" id="UP001305414">
    <property type="component" value="Unassembled WGS sequence"/>
</dbReference>
<feature type="compositionally biased region" description="Pro residues" evidence="11">
    <location>
        <begin position="244"/>
        <end position="256"/>
    </location>
</feature>
<dbReference type="AlphaFoldDB" id="A0AAN7Z551"/>
<dbReference type="Gene3D" id="3.40.1000.30">
    <property type="match status" value="1"/>
</dbReference>
<dbReference type="PANTHER" id="PTHR13266:SF1">
    <property type="entry name" value="PROTEASOME INHIBITOR PI31 SUBUNIT"/>
    <property type="match status" value="1"/>
</dbReference>
<evidence type="ECO:0000256" key="5">
    <source>
        <dbReference type="ARBA" id="ARBA00022490"/>
    </source>
</evidence>
<evidence type="ECO:0000256" key="2">
    <source>
        <dbReference type="ARBA" id="ARBA00004496"/>
    </source>
</evidence>
<evidence type="ECO:0000259" key="12">
    <source>
        <dbReference type="Pfam" id="PF08577"/>
    </source>
</evidence>